<comment type="caution">
    <text evidence="15">The sequence shown here is derived from an EMBL/GenBank/DDBJ whole genome shotgun (WGS) entry which is preliminary data.</text>
</comment>
<comment type="cofactor">
    <cofactor evidence="12">
        <name>Mg(2+)</name>
        <dbReference type="ChEBI" id="CHEBI:18420"/>
    </cofactor>
</comment>
<dbReference type="EC" id="4.1.3.27" evidence="4 12"/>
<reference evidence="16" key="1">
    <citation type="submission" date="2016-12" db="EMBL/GenBank/DDBJ databases">
        <title>Draft Genome Sequences od Carboxydothermus pertinax and islandicus, Hydrogenogenic Carboxydotrophic Bacteria.</title>
        <authorList>
            <person name="Fukuyama Y."/>
            <person name="Ohmae K."/>
            <person name="Yoneda Y."/>
            <person name="Yoshida T."/>
            <person name="Sako Y."/>
        </authorList>
    </citation>
    <scope>NUCLEOTIDE SEQUENCE [LARGE SCALE GENOMIC DNA]</scope>
    <source>
        <strain evidence="16">SET</strain>
    </source>
</reference>
<comment type="pathway">
    <text evidence="1 12">Amino-acid biosynthesis; L-tryptophan biosynthesis; L-tryptophan from chorismate: step 1/5.</text>
</comment>
<organism evidence="15 16">
    <name type="scientific">Carboxydothermus islandicus</name>
    <dbReference type="NCBI Taxonomy" id="661089"/>
    <lineage>
        <taxon>Bacteria</taxon>
        <taxon>Bacillati</taxon>
        <taxon>Bacillota</taxon>
        <taxon>Clostridia</taxon>
        <taxon>Thermoanaerobacterales</taxon>
        <taxon>Thermoanaerobacteraceae</taxon>
        <taxon>Carboxydothermus</taxon>
    </lineage>
</organism>
<dbReference type="GO" id="GO:0000162">
    <property type="term" value="P:L-tryptophan biosynthetic process"/>
    <property type="evidence" value="ECO:0007669"/>
    <property type="project" value="UniProtKB-UniPathway"/>
</dbReference>
<gene>
    <name evidence="12" type="primary">trpE</name>
    <name evidence="15" type="ORF">ciss_10390</name>
</gene>
<comment type="subunit">
    <text evidence="3 12">Heterotetramer consisting of two non-identical subunits: a beta subunit (TrpG) and a large alpha subunit (TrpE).</text>
</comment>
<dbReference type="Gene3D" id="3.60.120.10">
    <property type="entry name" value="Anthranilate synthase"/>
    <property type="match status" value="1"/>
</dbReference>
<feature type="domain" description="Anthranilate synthase component I N-terminal" evidence="14">
    <location>
        <begin position="36"/>
        <end position="90"/>
    </location>
</feature>
<dbReference type="InterPro" id="IPR006805">
    <property type="entry name" value="Anth_synth_I_N"/>
</dbReference>
<dbReference type="GO" id="GO:0046872">
    <property type="term" value="F:metal ion binding"/>
    <property type="evidence" value="ECO:0007669"/>
    <property type="project" value="UniProtKB-KW"/>
</dbReference>
<comment type="catalytic activity">
    <reaction evidence="11 12">
        <text>chorismate + L-glutamine = anthranilate + pyruvate + L-glutamate + H(+)</text>
        <dbReference type="Rhea" id="RHEA:21732"/>
        <dbReference type="ChEBI" id="CHEBI:15361"/>
        <dbReference type="ChEBI" id="CHEBI:15378"/>
        <dbReference type="ChEBI" id="CHEBI:16567"/>
        <dbReference type="ChEBI" id="CHEBI:29748"/>
        <dbReference type="ChEBI" id="CHEBI:29985"/>
        <dbReference type="ChEBI" id="CHEBI:58359"/>
        <dbReference type="EC" id="4.1.3.27"/>
    </reaction>
</comment>
<evidence type="ECO:0000259" key="13">
    <source>
        <dbReference type="Pfam" id="PF00425"/>
    </source>
</evidence>
<evidence type="ECO:0000256" key="6">
    <source>
        <dbReference type="ARBA" id="ARBA00022605"/>
    </source>
</evidence>
<keyword evidence="12" id="KW-0479">Metal-binding</keyword>
<evidence type="ECO:0000256" key="12">
    <source>
        <dbReference type="RuleBase" id="RU364045"/>
    </source>
</evidence>
<name>A0A1L8D1P0_9THEO</name>
<evidence type="ECO:0000256" key="3">
    <source>
        <dbReference type="ARBA" id="ARBA00011575"/>
    </source>
</evidence>
<feature type="domain" description="Chorismate-utilising enzyme C-terminal" evidence="13">
    <location>
        <begin position="212"/>
        <end position="465"/>
    </location>
</feature>
<evidence type="ECO:0000259" key="14">
    <source>
        <dbReference type="Pfam" id="PF04715"/>
    </source>
</evidence>
<feature type="domain" description="Anthranilate synthase component I N-terminal" evidence="14">
    <location>
        <begin position="102"/>
        <end position="156"/>
    </location>
</feature>
<dbReference type="InterPro" id="IPR019999">
    <property type="entry name" value="Anth_synth_I-like"/>
</dbReference>
<dbReference type="GO" id="GO:0004049">
    <property type="term" value="F:anthranilate synthase activity"/>
    <property type="evidence" value="ECO:0007669"/>
    <property type="project" value="UniProtKB-EC"/>
</dbReference>
<sequence>MSKVYSELDLTPNWEEYSAYAEHYQVVPVMVELLADTLTPITLYQYLALDKGISFLLESAPGNEKTARFSFIGYDPFKVVTGRNLEVVSSQLFNLKGPPVAGLPFYGGAVGYFSYGLVYKLENLRSCRHAREDEELFRLMFPEKVLVFDHRYHTLKIVINTLPQKEGEKAAYLRAQDSIKEIIGKLTNLTTSENWALTGKPERSSCNATMTKRDFCTMVEKAKDYIKAGDIFQVVLSQRFSFPSLEAPFNIYRRLRRLNPSPYMFFLDFGELKLIGASPEMLVRMEGGIVETRPIAGTRPRTGQQEEDLRLARELLADEKERAEHLMLVDLGRNDLGKVCRPGSVKVTEFFKVEEFSHVMHIVSTVQGEVERKFNPVDVLKAVFPAGTVSGAPKIRAMEIIDELEPVPRGPYAGAVGYISFTGEMNTCITIRTLWVKDEMVYFQAGAGIVWDSDPEREYQETINKARAMAEAVTGTAEFCFNGGINK</sequence>
<dbReference type="PANTHER" id="PTHR11236:SF9">
    <property type="entry name" value="ANTHRANILATE SYNTHASE COMPONENT 1"/>
    <property type="match status" value="1"/>
</dbReference>
<comment type="similarity">
    <text evidence="2 12">Belongs to the anthranilate synthase component I family.</text>
</comment>
<evidence type="ECO:0000313" key="16">
    <source>
        <dbReference type="Proteomes" id="UP000187338"/>
    </source>
</evidence>
<evidence type="ECO:0000256" key="11">
    <source>
        <dbReference type="ARBA" id="ARBA00047683"/>
    </source>
</evidence>
<evidence type="ECO:0000256" key="2">
    <source>
        <dbReference type="ARBA" id="ARBA00009562"/>
    </source>
</evidence>
<keyword evidence="6 12" id="KW-0028">Amino-acid biosynthesis</keyword>
<dbReference type="OrthoDB" id="9803598at2"/>
<dbReference type="SUPFAM" id="SSF56322">
    <property type="entry name" value="ADC synthase"/>
    <property type="match status" value="1"/>
</dbReference>
<keyword evidence="16" id="KW-1185">Reference proteome</keyword>
<dbReference type="NCBIfam" id="TIGR00564">
    <property type="entry name" value="trpE_most"/>
    <property type="match status" value="1"/>
</dbReference>
<dbReference type="Pfam" id="PF00425">
    <property type="entry name" value="Chorismate_bind"/>
    <property type="match status" value="1"/>
</dbReference>
<dbReference type="PRINTS" id="PR00095">
    <property type="entry name" value="ANTSNTHASEI"/>
</dbReference>
<evidence type="ECO:0000256" key="4">
    <source>
        <dbReference type="ARBA" id="ARBA00012266"/>
    </source>
</evidence>
<dbReference type="PANTHER" id="PTHR11236">
    <property type="entry name" value="AMINOBENZOATE/ANTHRANILATE SYNTHASE"/>
    <property type="match status" value="1"/>
</dbReference>
<comment type="function">
    <text evidence="10 12">Part of a heterotetrameric complex that catalyzes the two-step biosynthesis of anthranilate, an intermediate in the biosynthesis of L-tryptophan. In the first step, the glutamine-binding beta subunit (TrpG) of anthranilate synthase (AS) provides the glutamine amidotransferase activity which generates ammonia as a substrate that, along with chorismate, is used in the second step, catalyzed by the large alpha subunit of AS (TrpE) to produce anthranilate. In the absence of TrpG, TrpE can synthesize anthranilate directly from chorismate and high concentrations of ammonia.</text>
</comment>
<dbReference type="AlphaFoldDB" id="A0A1L8D1P0"/>
<keyword evidence="8 12" id="KW-0057">Aromatic amino acid biosynthesis</keyword>
<evidence type="ECO:0000256" key="8">
    <source>
        <dbReference type="ARBA" id="ARBA00023141"/>
    </source>
</evidence>
<dbReference type="Proteomes" id="UP000187338">
    <property type="component" value="Unassembled WGS sequence"/>
</dbReference>
<dbReference type="STRING" id="661089.ciss_10390"/>
<evidence type="ECO:0000313" key="15">
    <source>
        <dbReference type="EMBL" id="GAV25106.1"/>
    </source>
</evidence>
<keyword evidence="12" id="KW-0460">Magnesium</keyword>
<proteinExistence type="inferred from homology"/>
<dbReference type="RefSeq" id="WP_075865275.1">
    <property type="nucleotide sequence ID" value="NZ_BDJL01000031.1"/>
</dbReference>
<evidence type="ECO:0000256" key="9">
    <source>
        <dbReference type="ARBA" id="ARBA00023239"/>
    </source>
</evidence>
<keyword evidence="9 12" id="KW-0456">Lyase</keyword>
<accession>A0A1L8D1P0</accession>
<dbReference type="Pfam" id="PF04715">
    <property type="entry name" value="Anth_synt_I_N"/>
    <property type="match status" value="2"/>
</dbReference>
<dbReference type="EMBL" id="BDJL01000031">
    <property type="protein sequence ID" value="GAV25106.1"/>
    <property type="molecule type" value="Genomic_DNA"/>
</dbReference>
<evidence type="ECO:0000256" key="5">
    <source>
        <dbReference type="ARBA" id="ARBA00020653"/>
    </source>
</evidence>
<evidence type="ECO:0000256" key="10">
    <source>
        <dbReference type="ARBA" id="ARBA00025634"/>
    </source>
</evidence>
<dbReference type="UniPathway" id="UPA00035">
    <property type="reaction ID" value="UER00040"/>
</dbReference>
<protein>
    <recommendedName>
        <fullName evidence="5 12">Anthranilate synthase component 1</fullName>
        <ecNumber evidence="4 12">4.1.3.27</ecNumber>
    </recommendedName>
</protein>
<evidence type="ECO:0000256" key="1">
    <source>
        <dbReference type="ARBA" id="ARBA00004873"/>
    </source>
</evidence>
<keyword evidence="7 12" id="KW-0822">Tryptophan biosynthesis</keyword>
<evidence type="ECO:0000256" key="7">
    <source>
        <dbReference type="ARBA" id="ARBA00022822"/>
    </source>
</evidence>
<dbReference type="InterPro" id="IPR005256">
    <property type="entry name" value="Anth_synth_I_PabB"/>
</dbReference>
<dbReference type="InterPro" id="IPR015890">
    <property type="entry name" value="Chorismate_C"/>
</dbReference>
<dbReference type="InterPro" id="IPR005801">
    <property type="entry name" value="ADC_synthase"/>
</dbReference>